<dbReference type="AlphaFoldDB" id="A0A1I1RVQ5"/>
<dbReference type="Proteomes" id="UP000182192">
    <property type="component" value="Unassembled WGS sequence"/>
</dbReference>
<sequence length="47" mass="4843">MTSRQPEGCNNAGAISSLCSAKSVKNVSINACTLKILCNKKTGGPDM</sequence>
<evidence type="ECO:0000313" key="2">
    <source>
        <dbReference type="Proteomes" id="UP000182192"/>
    </source>
</evidence>
<protein>
    <submittedName>
        <fullName evidence="1">Uncharacterized protein</fullName>
    </submittedName>
</protein>
<dbReference type="EMBL" id="FOKQ01000068">
    <property type="protein sequence ID" value="SFD34740.1"/>
    <property type="molecule type" value="Genomic_DNA"/>
</dbReference>
<proteinExistence type="predicted"/>
<accession>A0A1I1RVQ5</accession>
<reference evidence="1 2" key="1">
    <citation type="submission" date="2016-10" db="EMBL/GenBank/DDBJ databases">
        <authorList>
            <person name="de Groot N.N."/>
        </authorList>
    </citation>
    <scope>NUCLEOTIDE SEQUENCE [LARGE SCALE GENOMIC DNA]</scope>
    <source>
        <strain evidence="1 2">AR67</strain>
    </source>
</reference>
<evidence type="ECO:0000313" key="1">
    <source>
        <dbReference type="EMBL" id="SFD34740.1"/>
    </source>
</evidence>
<organism evidence="1 2">
    <name type="scientific">Ruminococcus albus</name>
    <dbReference type="NCBI Taxonomy" id="1264"/>
    <lineage>
        <taxon>Bacteria</taxon>
        <taxon>Bacillati</taxon>
        <taxon>Bacillota</taxon>
        <taxon>Clostridia</taxon>
        <taxon>Eubacteriales</taxon>
        <taxon>Oscillospiraceae</taxon>
        <taxon>Ruminococcus</taxon>
    </lineage>
</organism>
<name>A0A1I1RVQ5_RUMAL</name>
<gene>
    <name evidence="1" type="ORF">SAMN02910406_03718</name>
</gene>